<feature type="active site" description="Proton acceptor" evidence="9">
    <location>
        <position position="349"/>
    </location>
</feature>
<evidence type="ECO:0000256" key="5">
    <source>
        <dbReference type="ARBA" id="ARBA00022723"/>
    </source>
</evidence>
<dbReference type="PROSITE" id="PS00099">
    <property type="entry name" value="THIOLASE_3"/>
    <property type="match status" value="1"/>
</dbReference>
<organism evidence="13 14">
    <name type="scientific">Arcicella rosea</name>
    <dbReference type="NCBI Taxonomy" id="502909"/>
    <lineage>
        <taxon>Bacteria</taxon>
        <taxon>Pseudomonadati</taxon>
        <taxon>Bacteroidota</taxon>
        <taxon>Cytophagia</taxon>
        <taxon>Cytophagales</taxon>
        <taxon>Flectobacillaceae</taxon>
        <taxon>Arcicella</taxon>
    </lineage>
</organism>
<dbReference type="Pfam" id="PF00108">
    <property type="entry name" value="Thiolase_N"/>
    <property type="match status" value="1"/>
</dbReference>
<dbReference type="GO" id="GO:0003985">
    <property type="term" value="F:acetyl-CoA C-acetyltransferase activity"/>
    <property type="evidence" value="ECO:0007669"/>
    <property type="project" value="UniProtKB-EC"/>
</dbReference>
<evidence type="ECO:0000256" key="2">
    <source>
        <dbReference type="ARBA" id="ARBA00011881"/>
    </source>
</evidence>
<dbReference type="InterPro" id="IPR020613">
    <property type="entry name" value="Thiolase_CS"/>
</dbReference>
<dbReference type="Gene3D" id="3.40.47.10">
    <property type="match status" value="2"/>
</dbReference>
<dbReference type="InterPro" id="IPR016039">
    <property type="entry name" value="Thiolase-like"/>
</dbReference>
<dbReference type="EMBL" id="JACHKT010000010">
    <property type="protein sequence ID" value="MBB6003070.1"/>
    <property type="molecule type" value="Genomic_DNA"/>
</dbReference>
<comment type="subunit">
    <text evidence="2">Homotetramer.</text>
</comment>
<dbReference type="GO" id="GO:0046872">
    <property type="term" value="F:metal ion binding"/>
    <property type="evidence" value="ECO:0007669"/>
    <property type="project" value="UniProtKB-KW"/>
</dbReference>
<dbReference type="InterPro" id="IPR020610">
    <property type="entry name" value="Thiolase_AS"/>
</dbReference>
<feature type="domain" description="Thiolase N-terminal" evidence="11">
    <location>
        <begin position="6"/>
        <end position="262"/>
    </location>
</feature>
<dbReference type="RefSeq" id="WP_184133280.1">
    <property type="nucleotide sequence ID" value="NZ_JACHKT010000010.1"/>
</dbReference>
<dbReference type="GO" id="GO:0006635">
    <property type="term" value="P:fatty acid beta-oxidation"/>
    <property type="evidence" value="ECO:0007669"/>
    <property type="project" value="TreeGrafter"/>
</dbReference>
<keyword evidence="14" id="KW-1185">Reference proteome</keyword>
<evidence type="ECO:0000256" key="7">
    <source>
        <dbReference type="ARBA" id="ARBA00022958"/>
    </source>
</evidence>
<reference evidence="13 14" key="1">
    <citation type="submission" date="2020-08" db="EMBL/GenBank/DDBJ databases">
        <title>Functional genomics of gut bacteria from endangered species of beetles.</title>
        <authorList>
            <person name="Carlos-Shanley C."/>
        </authorList>
    </citation>
    <scope>NUCLEOTIDE SEQUENCE [LARGE SCALE GENOMIC DNA]</scope>
    <source>
        <strain evidence="13 14">S00070</strain>
    </source>
</reference>
<evidence type="ECO:0000259" key="11">
    <source>
        <dbReference type="Pfam" id="PF00108"/>
    </source>
</evidence>
<dbReference type="InterPro" id="IPR020616">
    <property type="entry name" value="Thiolase_N"/>
</dbReference>
<evidence type="ECO:0000313" key="13">
    <source>
        <dbReference type="EMBL" id="MBB6003070.1"/>
    </source>
</evidence>
<evidence type="ECO:0000256" key="1">
    <source>
        <dbReference type="ARBA" id="ARBA00010982"/>
    </source>
</evidence>
<keyword evidence="6" id="KW-0809">Transit peptide</keyword>
<dbReference type="Proteomes" id="UP000524404">
    <property type="component" value="Unassembled WGS sequence"/>
</dbReference>
<dbReference type="PANTHER" id="PTHR18919">
    <property type="entry name" value="ACETYL-COA C-ACYLTRANSFERASE"/>
    <property type="match status" value="1"/>
</dbReference>
<evidence type="ECO:0000313" key="14">
    <source>
        <dbReference type="Proteomes" id="UP000524404"/>
    </source>
</evidence>
<dbReference type="FunFam" id="3.40.47.10:FF:000007">
    <property type="entry name" value="acetyl-CoA acetyltransferase, mitochondrial"/>
    <property type="match status" value="1"/>
</dbReference>
<dbReference type="PROSITE" id="PS00737">
    <property type="entry name" value="THIOLASE_2"/>
    <property type="match status" value="1"/>
</dbReference>
<dbReference type="NCBIfam" id="TIGR01930">
    <property type="entry name" value="AcCoA-C-Actrans"/>
    <property type="match status" value="1"/>
</dbReference>
<dbReference type="SUPFAM" id="SSF53901">
    <property type="entry name" value="Thiolase-like"/>
    <property type="match status" value="2"/>
</dbReference>
<evidence type="ECO:0000256" key="6">
    <source>
        <dbReference type="ARBA" id="ARBA00022946"/>
    </source>
</evidence>
<evidence type="ECO:0000256" key="9">
    <source>
        <dbReference type="PIRSR" id="PIRSR000429-1"/>
    </source>
</evidence>
<dbReference type="AlphaFoldDB" id="A0A841ES38"/>
<dbReference type="InterPro" id="IPR002155">
    <property type="entry name" value="Thiolase"/>
</dbReference>
<keyword evidence="7" id="KW-0630">Potassium</keyword>
<dbReference type="PANTHER" id="PTHR18919:SF156">
    <property type="entry name" value="ACETYL-COA ACETYLTRANSFERASE, MITOCHONDRIAL"/>
    <property type="match status" value="1"/>
</dbReference>
<dbReference type="EC" id="2.3.1.9" evidence="3"/>
<evidence type="ECO:0000256" key="4">
    <source>
        <dbReference type="ARBA" id="ARBA00022679"/>
    </source>
</evidence>
<feature type="active site" description="Acyl-thioester intermediate" evidence="9">
    <location>
        <position position="90"/>
    </location>
</feature>
<evidence type="ECO:0000256" key="3">
    <source>
        <dbReference type="ARBA" id="ARBA00012705"/>
    </source>
</evidence>
<dbReference type="CDD" id="cd00751">
    <property type="entry name" value="thiolase"/>
    <property type="match status" value="1"/>
</dbReference>
<keyword evidence="8 10" id="KW-0012">Acyltransferase</keyword>
<accession>A0A841ES38</accession>
<name>A0A841ES38_9BACT</name>
<comment type="caution">
    <text evidence="13">The sequence shown here is derived from an EMBL/GenBank/DDBJ whole genome shotgun (WGS) entry which is preliminary data.</text>
</comment>
<keyword evidence="4 10" id="KW-0808">Transferase</keyword>
<dbReference type="Pfam" id="PF02803">
    <property type="entry name" value="Thiolase_C"/>
    <property type="match status" value="1"/>
</dbReference>
<sequence>MNTQEVYIISAVRTPIGSFGGVLSSLSATQLGSIAIKAAVEKAKIKPESVEEVIMGNVVSANLGQAPARQAALGAGLSVQARCTTINKVCASGTKSIMLAAQSIMLGISDIVVAGGMESMSNAPFYVPNARFGYKFGSSSFIDGLEKDGLTDVYENCSMGFFADRTARKYGISREAQDNYTIDSYKRAAAAAESGSFAGEIVPVEVKTKQGSILVTEDEEFKKVKFEKIPDLKPAFEKRGTVTAASSSNLSDGASALVLMSKKKADKLGLLPIAKIIGMADAEQEPEFFTTTPTVALPKAIKMANLIKEEIDYYEVNEAFAVVPLAFEKILDIPHKKVNVHGGAVALGHPLGASGARIVTSLIYILKQKGARYGAAGICNGGGGASAIVIERM</sequence>
<dbReference type="PIRSF" id="PIRSF000429">
    <property type="entry name" value="Ac-CoA_Ac_transf"/>
    <property type="match status" value="1"/>
</dbReference>
<evidence type="ECO:0000259" key="12">
    <source>
        <dbReference type="Pfam" id="PF02803"/>
    </source>
</evidence>
<gene>
    <name evidence="13" type="ORF">HNP25_001722</name>
</gene>
<comment type="similarity">
    <text evidence="1 10">Belongs to the thiolase-like superfamily. Thiolase family.</text>
</comment>
<dbReference type="InterPro" id="IPR020617">
    <property type="entry name" value="Thiolase_C"/>
</dbReference>
<feature type="domain" description="Thiolase C-terminal" evidence="12">
    <location>
        <begin position="272"/>
        <end position="392"/>
    </location>
</feature>
<protein>
    <recommendedName>
        <fullName evidence="3">acetyl-CoA C-acetyltransferase</fullName>
        <ecNumber evidence="3">2.3.1.9</ecNumber>
    </recommendedName>
</protein>
<evidence type="ECO:0000256" key="10">
    <source>
        <dbReference type="RuleBase" id="RU003557"/>
    </source>
</evidence>
<keyword evidence="5" id="KW-0479">Metal-binding</keyword>
<proteinExistence type="inferred from homology"/>
<evidence type="ECO:0000256" key="8">
    <source>
        <dbReference type="ARBA" id="ARBA00023315"/>
    </source>
</evidence>
<feature type="active site" description="Proton acceptor" evidence="9">
    <location>
        <position position="379"/>
    </location>
</feature>